<sequence length="259" mass="29268">MDQKLSFKKLLTLTAVFVVADLICEQILVFNAVNWAFYQFHLTQFEASFIAKMVALVFVLILNALITKQKIFVKPHFSWQETIYWVFIVLLTIPFTGAANIQNASLTGLMGGTEEFFARGVILGIFLTYLLQKGYSRKAMIQGMVYSNIIFGLMHMTNITHVPVSAALAQSVVAMFGGLAYTVLYIQTGSIWAAFAMHAFEDLMLTVIDHLNEVNETIPQLMNVANALFGYFKIILVIFVLFYWKKHEPALSRKIRGAK</sequence>
<evidence type="ECO:0000313" key="4">
    <source>
        <dbReference type="EMBL" id="MBS9339171.1"/>
    </source>
</evidence>
<evidence type="ECO:0000313" key="5">
    <source>
        <dbReference type="Proteomes" id="UP001519504"/>
    </source>
</evidence>
<evidence type="ECO:0000256" key="2">
    <source>
        <dbReference type="SAM" id="Phobius"/>
    </source>
</evidence>
<feature type="transmembrane region" description="Helical" evidence="2">
    <location>
        <begin position="228"/>
        <end position="244"/>
    </location>
</feature>
<proteinExistence type="inferred from homology"/>
<reference evidence="4 5" key="1">
    <citation type="submission" date="2020-02" db="EMBL/GenBank/DDBJ databases">
        <title>Fructobacillus sp. isolated from paper mulberry of Taiwan.</title>
        <authorList>
            <person name="Lin S.-T."/>
        </authorList>
    </citation>
    <scope>NUCLEOTIDE SEQUENCE [LARGE SCALE GENOMIC DNA]</scope>
    <source>
        <strain evidence="4 5">M2-14</strain>
    </source>
</reference>
<comment type="similarity">
    <text evidence="1">Belongs to the UPF0177 family.</text>
</comment>
<name>A0ABS5R157_9LACO</name>
<keyword evidence="5" id="KW-1185">Reference proteome</keyword>
<gene>
    <name evidence="4" type="ORF">G6R29_05995</name>
</gene>
<protein>
    <submittedName>
        <fullName evidence="4">CPBP family intramembrane metalloprotease</fullName>
    </submittedName>
</protein>
<keyword evidence="2" id="KW-1133">Transmembrane helix</keyword>
<feature type="transmembrane region" description="Helical" evidence="2">
    <location>
        <begin position="139"/>
        <end position="156"/>
    </location>
</feature>
<keyword evidence="4" id="KW-0482">Metalloprotease</keyword>
<dbReference type="GO" id="GO:0008237">
    <property type="term" value="F:metallopeptidase activity"/>
    <property type="evidence" value="ECO:0007669"/>
    <property type="project" value="UniProtKB-KW"/>
</dbReference>
<feature type="transmembrane region" description="Helical" evidence="2">
    <location>
        <begin position="12"/>
        <end position="37"/>
    </location>
</feature>
<dbReference type="EMBL" id="JAAMFK010000008">
    <property type="protein sequence ID" value="MBS9339171.1"/>
    <property type="molecule type" value="Genomic_DNA"/>
</dbReference>
<keyword evidence="4" id="KW-0645">Protease</keyword>
<feature type="domain" description="CAAX prenyl protease 2/Lysostaphin resistance protein A-like" evidence="3">
    <location>
        <begin position="106"/>
        <end position="204"/>
    </location>
</feature>
<dbReference type="RefSeq" id="WP_213809453.1">
    <property type="nucleotide sequence ID" value="NZ_JAAMFK010000008.1"/>
</dbReference>
<comment type="caution">
    <text evidence="4">The sequence shown here is derived from an EMBL/GenBank/DDBJ whole genome shotgun (WGS) entry which is preliminary data.</text>
</comment>
<feature type="transmembrane region" description="Helical" evidence="2">
    <location>
        <begin position="116"/>
        <end position="132"/>
    </location>
</feature>
<accession>A0ABS5R157</accession>
<dbReference type="Proteomes" id="UP001519504">
    <property type="component" value="Unassembled WGS sequence"/>
</dbReference>
<keyword evidence="2" id="KW-0812">Transmembrane</keyword>
<feature type="transmembrane region" description="Helical" evidence="2">
    <location>
        <begin position="49"/>
        <end position="66"/>
    </location>
</feature>
<evidence type="ECO:0000256" key="1">
    <source>
        <dbReference type="ARBA" id="ARBA00009067"/>
    </source>
</evidence>
<dbReference type="InterPro" id="IPR003675">
    <property type="entry name" value="Rce1/LyrA-like_dom"/>
</dbReference>
<feature type="transmembrane region" description="Helical" evidence="2">
    <location>
        <begin position="82"/>
        <end position="101"/>
    </location>
</feature>
<keyword evidence="2" id="KW-0472">Membrane</keyword>
<keyword evidence="4" id="KW-0378">Hydrolase</keyword>
<evidence type="ECO:0000259" key="3">
    <source>
        <dbReference type="Pfam" id="PF02517"/>
    </source>
</evidence>
<organism evidence="4 5">
    <name type="scientific">Fructobacillus broussonetiae</name>
    <dbReference type="NCBI Taxonomy" id="2713173"/>
    <lineage>
        <taxon>Bacteria</taxon>
        <taxon>Bacillati</taxon>
        <taxon>Bacillota</taxon>
        <taxon>Bacilli</taxon>
        <taxon>Lactobacillales</taxon>
        <taxon>Lactobacillaceae</taxon>
        <taxon>Fructobacillus</taxon>
    </lineage>
</organism>
<dbReference type="Pfam" id="PF02517">
    <property type="entry name" value="Rce1-like"/>
    <property type="match status" value="1"/>
</dbReference>